<keyword evidence="1" id="KW-0227">DNA damage</keyword>
<dbReference type="RefSeq" id="WP_252848590.1">
    <property type="nucleotide sequence ID" value="NZ_BAPW01000012.1"/>
</dbReference>
<gene>
    <name evidence="4" type="ORF">NF685_03315</name>
</gene>
<dbReference type="Pfam" id="PF12833">
    <property type="entry name" value="HTH_18"/>
    <property type="match status" value="1"/>
</dbReference>
<dbReference type="PIRSF" id="PIRSF000409">
    <property type="entry name" value="Ada"/>
    <property type="match status" value="1"/>
</dbReference>
<sequence length="356" mass="38822">MLFDLPSHDILYAALIARDSRYEGRAFVCVGTTGIFCRLTCPARKPLTTNCIFHGSVRSCIEAGFRPCKRCDPLGQAVASDPVIASLLNRLEAAPERRWCEADITALGLDCSTVRRSFQRHFDMTFLEMARQRRLRDGFLSLMEGEKVITAQLDAGFDSPSAFREAFSRLLGCPPAALQPGGMLQASWIPTPLGDMIVVASTTRIHLLEFVDRRALPTELRALQAALKSPLGLGMTDATAQARAELEAYFAGNKAQFTTPLAPQGSSFTRRVHHALCTIPAGETRSYAEIAQAIGQPSAVRAVARANGANRIALMISCHRVIGADGSLTGYGGGLWRKQRLIDIEQRYLPSVKAQT</sequence>
<dbReference type="InterPro" id="IPR018060">
    <property type="entry name" value="HTH_AraC"/>
</dbReference>
<dbReference type="SUPFAM" id="SSF53155">
    <property type="entry name" value="Methylated DNA-protein cysteine methyltransferase domain"/>
    <property type="match status" value="1"/>
</dbReference>
<keyword evidence="5" id="KW-1185">Reference proteome</keyword>
<reference evidence="4 5" key="1">
    <citation type="submission" date="2022-06" db="EMBL/GenBank/DDBJ databases">
        <title>Whole-genome of Asaia lannensis strain LMG 27011T.</title>
        <authorList>
            <person name="Sombolestani A."/>
        </authorList>
    </citation>
    <scope>NUCLEOTIDE SEQUENCE [LARGE SCALE GENOMIC DNA]</scope>
    <source>
        <strain evidence="4 5">NBRC 102526</strain>
    </source>
</reference>
<dbReference type="InterPro" id="IPR008332">
    <property type="entry name" value="MethylG_MeTrfase_N"/>
</dbReference>
<dbReference type="Gene3D" id="3.40.10.10">
    <property type="entry name" value="DNA Methylphosphotriester Repair Domain"/>
    <property type="match status" value="1"/>
</dbReference>
<dbReference type="NCBIfam" id="TIGR00589">
    <property type="entry name" value="ogt"/>
    <property type="match status" value="1"/>
</dbReference>
<dbReference type="Pfam" id="PF02805">
    <property type="entry name" value="Ada_Zn_binding"/>
    <property type="match status" value="1"/>
</dbReference>
<accession>A0ABT1CFS2</accession>
<dbReference type="PANTHER" id="PTHR10815">
    <property type="entry name" value="METHYLATED-DNA--PROTEIN-CYSTEINE METHYLTRANSFERASE"/>
    <property type="match status" value="1"/>
</dbReference>
<dbReference type="InterPro" id="IPR036217">
    <property type="entry name" value="MethylDNA_cys_MeTrfase_DNAb"/>
</dbReference>
<dbReference type="InterPro" id="IPR014048">
    <property type="entry name" value="MethylDNA_cys_MeTrfase_DNA-bd"/>
</dbReference>
<evidence type="ECO:0000313" key="4">
    <source>
        <dbReference type="EMBL" id="MCO6159058.1"/>
    </source>
</evidence>
<dbReference type="SUPFAM" id="SSF57884">
    <property type="entry name" value="Ada DNA repair protein, N-terminal domain (N-Ada 10)"/>
    <property type="match status" value="1"/>
</dbReference>
<dbReference type="InterPro" id="IPR004026">
    <property type="entry name" value="Ada_DNA_repair_Zn-bd"/>
</dbReference>
<dbReference type="Pfam" id="PF01035">
    <property type="entry name" value="DNA_binding_1"/>
    <property type="match status" value="1"/>
</dbReference>
<dbReference type="Proteomes" id="UP001523401">
    <property type="component" value="Unassembled WGS sequence"/>
</dbReference>
<proteinExistence type="predicted"/>
<dbReference type="InterPro" id="IPR036388">
    <property type="entry name" value="WH-like_DNA-bd_sf"/>
</dbReference>
<dbReference type="InterPro" id="IPR016221">
    <property type="entry name" value="Bifunct_regulatory_prot_Ada"/>
</dbReference>
<evidence type="ECO:0000256" key="2">
    <source>
        <dbReference type="ARBA" id="ARBA00023159"/>
    </source>
</evidence>
<dbReference type="Gene3D" id="3.30.160.70">
    <property type="entry name" value="Methylated DNA-protein cysteine methyltransferase domain"/>
    <property type="match status" value="1"/>
</dbReference>
<comment type="caution">
    <text evidence="4">The sequence shown here is derived from an EMBL/GenBank/DDBJ whole genome shotgun (WGS) entry which is preliminary data.</text>
</comment>
<protein>
    <submittedName>
        <fullName evidence="4">Trifunctional transcriptional activator/DNA repair protein Ada/methylated-DNA--[protein]-cysteine S-methyltransferase</fullName>
    </submittedName>
</protein>
<dbReference type="InterPro" id="IPR035451">
    <property type="entry name" value="Ada-like_dom_sf"/>
</dbReference>
<dbReference type="SMART" id="SM00342">
    <property type="entry name" value="HTH_ARAC"/>
    <property type="match status" value="1"/>
</dbReference>
<evidence type="ECO:0000256" key="1">
    <source>
        <dbReference type="ARBA" id="ARBA00022763"/>
    </source>
</evidence>
<dbReference type="PROSITE" id="PS01124">
    <property type="entry name" value="HTH_ARAC_FAMILY_2"/>
    <property type="match status" value="1"/>
</dbReference>
<dbReference type="Pfam" id="PF02870">
    <property type="entry name" value="Methyltransf_1N"/>
    <property type="match status" value="1"/>
</dbReference>
<dbReference type="Gene3D" id="1.10.10.60">
    <property type="entry name" value="Homeodomain-like"/>
    <property type="match status" value="1"/>
</dbReference>
<dbReference type="EMBL" id="JAMXQU010000002">
    <property type="protein sequence ID" value="MCO6159058.1"/>
    <property type="molecule type" value="Genomic_DNA"/>
</dbReference>
<feature type="domain" description="HTH araC/xylS-type" evidence="3">
    <location>
        <begin position="107"/>
        <end position="181"/>
    </location>
</feature>
<dbReference type="PANTHER" id="PTHR10815:SF5">
    <property type="entry name" value="METHYLATED-DNA--PROTEIN-CYSTEINE METHYLTRANSFERASE"/>
    <property type="match status" value="1"/>
</dbReference>
<dbReference type="Gene3D" id="1.10.10.10">
    <property type="entry name" value="Winged helix-like DNA-binding domain superfamily/Winged helix DNA-binding domain"/>
    <property type="match status" value="1"/>
</dbReference>
<evidence type="ECO:0000259" key="3">
    <source>
        <dbReference type="PROSITE" id="PS01124"/>
    </source>
</evidence>
<evidence type="ECO:0000313" key="5">
    <source>
        <dbReference type="Proteomes" id="UP001523401"/>
    </source>
</evidence>
<dbReference type="InterPro" id="IPR036631">
    <property type="entry name" value="MGMT_N_sf"/>
</dbReference>
<name>A0ABT1CFS2_9PROT</name>
<dbReference type="SUPFAM" id="SSF46767">
    <property type="entry name" value="Methylated DNA-protein cysteine methyltransferase, C-terminal domain"/>
    <property type="match status" value="1"/>
</dbReference>
<keyword evidence="2" id="KW-0010">Activator</keyword>
<dbReference type="CDD" id="cd06445">
    <property type="entry name" value="ATase"/>
    <property type="match status" value="1"/>
</dbReference>
<organism evidence="4 5">
    <name type="scientific">Asaia lannensis NBRC 102526</name>
    <dbReference type="NCBI Taxonomy" id="1307926"/>
    <lineage>
        <taxon>Bacteria</taxon>
        <taxon>Pseudomonadati</taxon>
        <taxon>Pseudomonadota</taxon>
        <taxon>Alphaproteobacteria</taxon>
        <taxon>Acetobacterales</taxon>
        <taxon>Acetobacteraceae</taxon>
        <taxon>Asaia</taxon>
    </lineage>
</organism>